<dbReference type="SUPFAM" id="SSF57863">
    <property type="entry name" value="ArfGap/RecO-like zinc finger"/>
    <property type="match status" value="1"/>
</dbReference>
<feature type="region of interest" description="Disordered" evidence="2">
    <location>
        <begin position="235"/>
        <end position="282"/>
    </location>
</feature>
<evidence type="ECO:0000313" key="4">
    <source>
        <dbReference type="EMBL" id="CAK9439493.1"/>
    </source>
</evidence>
<dbReference type="InterPro" id="IPR038508">
    <property type="entry name" value="ArfGAP_dom_sf"/>
</dbReference>
<evidence type="ECO:0000256" key="1">
    <source>
        <dbReference type="PROSITE-ProRule" id="PRU00288"/>
    </source>
</evidence>
<keyword evidence="1" id="KW-0479">Metal-binding</keyword>
<keyword evidence="1" id="KW-0862">Zinc</keyword>
<protein>
    <recommendedName>
        <fullName evidence="3">Arf-GAP domain-containing protein</fullName>
    </recommendedName>
</protein>
<evidence type="ECO:0000256" key="2">
    <source>
        <dbReference type="SAM" id="MobiDB-lite"/>
    </source>
</evidence>
<keyword evidence="1" id="KW-0863">Zinc-finger</keyword>
<name>A0ABP0ZMJ7_9ASCO</name>
<dbReference type="InterPro" id="IPR037278">
    <property type="entry name" value="ARFGAP/RecO"/>
</dbReference>
<dbReference type="PANTHER" id="PTHR45705">
    <property type="entry name" value="FI20236P1"/>
    <property type="match status" value="1"/>
</dbReference>
<gene>
    <name evidence="4" type="ORF">LODBEIA_P35930</name>
</gene>
<accession>A0ABP0ZMJ7</accession>
<reference evidence="4 5" key="1">
    <citation type="submission" date="2024-03" db="EMBL/GenBank/DDBJ databases">
        <authorList>
            <person name="Brejova B."/>
        </authorList>
    </citation>
    <scope>NUCLEOTIDE SEQUENCE [LARGE SCALE GENOMIC DNA]</scope>
    <source>
        <strain evidence="4 5">CBS 14171</strain>
    </source>
</reference>
<dbReference type="Gene3D" id="1.10.220.150">
    <property type="entry name" value="Arf GTPase activating protein"/>
    <property type="match status" value="1"/>
</dbReference>
<evidence type="ECO:0000259" key="3">
    <source>
        <dbReference type="PROSITE" id="PS50115"/>
    </source>
</evidence>
<sequence>MGTHISKVKSVDLDSWTDDQIESMVQWGNDKCNGYWEEKLPAGYVPDQSKIENFIKTKYDLKKWCSSATRPDPNGVKVAKPSASTTAVKPRAEPPKGKASPVSTTLGDLVGGGDDDDDFGHFTTSKTSNAKPAAQRNSTPVTPRVSSQSNGGTPQPLQSAQSTGGSIASNSRPDLKKSILSLYASPSPSNSYLPQRNNVQTSANLSDSLSGLSFQHSNSMSNLYNSNNSNNSNNINGAAINGFNRSSTASLNKPQPPPPANKWANEWTNNNDSSTSSIASAPAASGLSLDDDLFKNVWN</sequence>
<feature type="compositionally biased region" description="Polar residues" evidence="2">
    <location>
        <begin position="243"/>
        <end position="253"/>
    </location>
</feature>
<dbReference type="InterPro" id="IPR051718">
    <property type="entry name" value="ARF_GTPase-activating"/>
</dbReference>
<dbReference type="EMBL" id="OZ022408">
    <property type="protein sequence ID" value="CAK9439493.1"/>
    <property type="molecule type" value="Genomic_DNA"/>
</dbReference>
<feature type="domain" description="Arf-GAP" evidence="3">
    <location>
        <begin position="1"/>
        <end position="73"/>
    </location>
</feature>
<dbReference type="InterPro" id="IPR001164">
    <property type="entry name" value="ArfGAP_dom"/>
</dbReference>
<dbReference type="GeneID" id="92208789"/>
<feature type="region of interest" description="Disordered" evidence="2">
    <location>
        <begin position="67"/>
        <end position="172"/>
    </location>
</feature>
<dbReference type="PANTHER" id="PTHR45705:SF1">
    <property type="entry name" value="FI20236P1"/>
    <property type="match status" value="1"/>
</dbReference>
<keyword evidence="5" id="KW-1185">Reference proteome</keyword>
<evidence type="ECO:0000313" key="5">
    <source>
        <dbReference type="Proteomes" id="UP001497383"/>
    </source>
</evidence>
<organism evidence="4 5">
    <name type="scientific">Lodderomyces beijingensis</name>
    <dbReference type="NCBI Taxonomy" id="1775926"/>
    <lineage>
        <taxon>Eukaryota</taxon>
        <taxon>Fungi</taxon>
        <taxon>Dikarya</taxon>
        <taxon>Ascomycota</taxon>
        <taxon>Saccharomycotina</taxon>
        <taxon>Pichiomycetes</taxon>
        <taxon>Debaryomycetaceae</taxon>
        <taxon>Candida/Lodderomyces clade</taxon>
        <taxon>Lodderomyces</taxon>
    </lineage>
</organism>
<dbReference type="Proteomes" id="UP001497383">
    <property type="component" value="Chromosome 4"/>
</dbReference>
<proteinExistence type="predicted"/>
<dbReference type="PROSITE" id="PS50115">
    <property type="entry name" value="ARFGAP"/>
    <property type="match status" value="1"/>
</dbReference>
<dbReference type="Pfam" id="PF01412">
    <property type="entry name" value="ArfGap"/>
    <property type="match status" value="1"/>
</dbReference>
<dbReference type="SMART" id="SM00105">
    <property type="entry name" value="ArfGap"/>
    <property type="match status" value="1"/>
</dbReference>
<dbReference type="RefSeq" id="XP_066830531.1">
    <property type="nucleotide sequence ID" value="XM_066973720.1"/>
</dbReference>
<feature type="compositionally biased region" description="Low complexity" evidence="2">
    <location>
        <begin position="272"/>
        <end position="282"/>
    </location>
</feature>
<feature type="compositionally biased region" description="Polar residues" evidence="2">
    <location>
        <begin position="122"/>
        <end position="172"/>
    </location>
</feature>